<evidence type="ECO:0000313" key="11">
    <source>
        <dbReference type="EMBL" id="GAA5147511.1"/>
    </source>
</evidence>
<protein>
    <recommendedName>
        <fullName evidence="9">4,4'-diaponeurosporenoate glycosyltransferase</fullName>
    </recommendedName>
</protein>
<dbReference type="PANTHER" id="PTHR43646:SF2">
    <property type="entry name" value="GLYCOSYLTRANSFERASE 2-LIKE DOMAIN-CONTAINING PROTEIN"/>
    <property type="match status" value="1"/>
</dbReference>
<keyword evidence="3" id="KW-0328">Glycosyltransferase</keyword>
<feature type="domain" description="Glycosyltransferase 2-like" evidence="10">
    <location>
        <begin position="11"/>
        <end position="144"/>
    </location>
</feature>
<accession>A0ABP9PJK5</accession>
<dbReference type="Proteomes" id="UP001428817">
    <property type="component" value="Unassembled WGS sequence"/>
</dbReference>
<evidence type="ECO:0000256" key="7">
    <source>
        <dbReference type="ARBA" id="ARBA00037904"/>
    </source>
</evidence>
<organism evidence="11 12">
    <name type="scientific">Pseudonocardia eucalypti</name>
    <dbReference type="NCBI Taxonomy" id="648755"/>
    <lineage>
        <taxon>Bacteria</taxon>
        <taxon>Bacillati</taxon>
        <taxon>Actinomycetota</taxon>
        <taxon>Actinomycetes</taxon>
        <taxon>Pseudonocardiales</taxon>
        <taxon>Pseudonocardiaceae</taxon>
        <taxon>Pseudonocardia</taxon>
    </lineage>
</organism>
<evidence type="ECO:0000256" key="1">
    <source>
        <dbReference type="ARBA" id="ARBA00004236"/>
    </source>
</evidence>
<sequence length="245" mass="26592">MIATVIDAVGVVLPAHDEEDLIRESLRGVRAALRGLDGQCRTAVTVVLDRCTDRTPSRVAAELAGWAGAQVLPVHHRPAGTGVGYLRDLGVRDIVRRLSPVAPERIWLLSTDADTTVPESWVAEHLRHARAGAHGVAGLAELSGEPGLSAEALEHYRTILDDGMNGDTHQHVYAANLGLRADVYHRCGGFPLEGPGEEHRLWQTMSTGGHRLHRPTQPRVRTSARLRGRAEGGLADLLRGITERR</sequence>
<comment type="similarity">
    <text evidence="8">Belongs to the glycosyltransferase 2 family. CrtQ subfamily.</text>
</comment>
<dbReference type="InterPro" id="IPR001173">
    <property type="entry name" value="Glyco_trans_2-like"/>
</dbReference>
<dbReference type="EMBL" id="BAABJP010000003">
    <property type="protein sequence ID" value="GAA5147511.1"/>
    <property type="molecule type" value="Genomic_DNA"/>
</dbReference>
<evidence type="ECO:0000256" key="3">
    <source>
        <dbReference type="ARBA" id="ARBA00022676"/>
    </source>
</evidence>
<gene>
    <name evidence="11" type="ORF">GCM10023321_08470</name>
</gene>
<dbReference type="Pfam" id="PF00535">
    <property type="entry name" value="Glycos_transf_2"/>
    <property type="match status" value="1"/>
</dbReference>
<dbReference type="Gene3D" id="3.90.550.10">
    <property type="entry name" value="Spore Coat Polysaccharide Biosynthesis Protein SpsA, Chain A"/>
    <property type="match status" value="1"/>
</dbReference>
<dbReference type="InterPro" id="IPR029044">
    <property type="entry name" value="Nucleotide-diphossugar_trans"/>
</dbReference>
<keyword evidence="4" id="KW-0808">Transferase</keyword>
<evidence type="ECO:0000256" key="4">
    <source>
        <dbReference type="ARBA" id="ARBA00022679"/>
    </source>
</evidence>
<comment type="caution">
    <text evidence="11">The sequence shown here is derived from an EMBL/GenBank/DDBJ whole genome shotgun (WGS) entry which is preliminary data.</text>
</comment>
<evidence type="ECO:0000256" key="2">
    <source>
        <dbReference type="ARBA" id="ARBA00022475"/>
    </source>
</evidence>
<proteinExistence type="inferred from homology"/>
<dbReference type="RefSeq" id="WP_185064869.1">
    <property type="nucleotide sequence ID" value="NZ_BAABJP010000003.1"/>
</dbReference>
<evidence type="ECO:0000259" key="10">
    <source>
        <dbReference type="Pfam" id="PF00535"/>
    </source>
</evidence>
<evidence type="ECO:0000256" key="6">
    <source>
        <dbReference type="ARBA" id="ARBA00037281"/>
    </source>
</evidence>
<evidence type="ECO:0000256" key="9">
    <source>
        <dbReference type="ARBA" id="ARBA00040345"/>
    </source>
</evidence>
<comment type="function">
    <text evidence="6">Catalyzes the glycosylation of 4,4'-diaponeurosporenoate, i.e. the esterification of glucose at the C1'' position with the carboxyl group of 4,4'-diaponeurosporenic acid, to form glycosyl-4,4'-diaponeurosporenoate. This is a step in the biosynthesis of staphyloxanthin, an orange pigment present in most staphylococci strains.</text>
</comment>
<evidence type="ECO:0000313" key="12">
    <source>
        <dbReference type="Proteomes" id="UP001428817"/>
    </source>
</evidence>
<comment type="pathway">
    <text evidence="7">Carotenoid biosynthesis; staphyloxanthin biosynthesis; staphyloxanthin from farnesyl diphosphate: step 4/5.</text>
</comment>
<keyword evidence="2" id="KW-1003">Cell membrane</keyword>
<name>A0ABP9PJK5_9PSEU</name>
<dbReference type="SUPFAM" id="SSF53448">
    <property type="entry name" value="Nucleotide-diphospho-sugar transferases"/>
    <property type="match status" value="1"/>
</dbReference>
<evidence type="ECO:0000256" key="8">
    <source>
        <dbReference type="ARBA" id="ARBA00038120"/>
    </source>
</evidence>
<dbReference type="PANTHER" id="PTHR43646">
    <property type="entry name" value="GLYCOSYLTRANSFERASE"/>
    <property type="match status" value="1"/>
</dbReference>
<comment type="subcellular location">
    <subcellularLocation>
        <location evidence="1">Cell membrane</location>
    </subcellularLocation>
</comment>
<keyword evidence="12" id="KW-1185">Reference proteome</keyword>
<keyword evidence="5" id="KW-0472">Membrane</keyword>
<evidence type="ECO:0000256" key="5">
    <source>
        <dbReference type="ARBA" id="ARBA00023136"/>
    </source>
</evidence>
<reference evidence="12" key="1">
    <citation type="journal article" date="2019" name="Int. J. Syst. Evol. Microbiol.">
        <title>The Global Catalogue of Microorganisms (GCM) 10K type strain sequencing project: providing services to taxonomists for standard genome sequencing and annotation.</title>
        <authorList>
            <consortium name="The Broad Institute Genomics Platform"/>
            <consortium name="The Broad Institute Genome Sequencing Center for Infectious Disease"/>
            <person name="Wu L."/>
            <person name="Ma J."/>
        </authorList>
    </citation>
    <scope>NUCLEOTIDE SEQUENCE [LARGE SCALE GENOMIC DNA]</scope>
    <source>
        <strain evidence="12">JCM 18303</strain>
    </source>
</reference>